<dbReference type="InterPro" id="IPR011989">
    <property type="entry name" value="ARM-like"/>
</dbReference>
<proteinExistence type="predicted"/>
<dbReference type="SUPFAM" id="SSF48371">
    <property type="entry name" value="ARM repeat"/>
    <property type="match status" value="1"/>
</dbReference>
<dbReference type="InterPro" id="IPR000225">
    <property type="entry name" value="Armadillo"/>
</dbReference>
<accession>A0A9D4NH72</accession>
<reference evidence="2" key="1">
    <citation type="journal article" date="2019" name="bioRxiv">
        <title>The Genome of the Zebra Mussel, Dreissena polymorpha: A Resource for Invasive Species Research.</title>
        <authorList>
            <person name="McCartney M.A."/>
            <person name="Auch B."/>
            <person name="Kono T."/>
            <person name="Mallez S."/>
            <person name="Zhang Y."/>
            <person name="Obille A."/>
            <person name="Becker A."/>
            <person name="Abrahante J.E."/>
            <person name="Garbe J."/>
            <person name="Badalamenti J.P."/>
            <person name="Herman A."/>
            <person name="Mangelson H."/>
            <person name="Liachko I."/>
            <person name="Sullivan S."/>
            <person name="Sone E.D."/>
            <person name="Koren S."/>
            <person name="Silverstein K.A.T."/>
            <person name="Beckman K.B."/>
            <person name="Gohl D.M."/>
        </authorList>
    </citation>
    <scope>NUCLEOTIDE SEQUENCE</scope>
    <source>
        <strain evidence="2">Duluth1</strain>
        <tissue evidence="2">Whole animal</tissue>
    </source>
</reference>
<name>A0A9D4NH72_DREPO</name>
<comment type="caution">
    <text evidence="2">The sequence shown here is derived from an EMBL/GenBank/DDBJ whole genome shotgun (WGS) entry which is preliminary data.</text>
</comment>
<gene>
    <name evidence="2" type="ORF">DPMN_018765</name>
</gene>
<dbReference type="EMBL" id="JAIWYP010000001">
    <property type="protein sequence ID" value="KAH3894608.1"/>
    <property type="molecule type" value="Genomic_DNA"/>
</dbReference>
<dbReference type="PANTHER" id="PTHR46241:SF1">
    <property type="entry name" value="OUTER DYNEIN ARM-DOCKING COMPLEX SUBUNIT 2"/>
    <property type="match status" value="1"/>
</dbReference>
<keyword evidence="3" id="KW-1185">Reference proteome</keyword>
<dbReference type="InterPro" id="IPR016024">
    <property type="entry name" value="ARM-type_fold"/>
</dbReference>
<dbReference type="SMART" id="SM00185">
    <property type="entry name" value="ARM"/>
    <property type="match status" value="4"/>
</dbReference>
<protein>
    <submittedName>
        <fullName evidence="2">Uncharacterized protein</fullName>
    </submittedName>
</protein>
<feature type="non-terminal residue" evidence="2">
    <location>
        <position position="432"/>
    </location>
</feature>
<sequence>MVTKDCLHVRRVCTDRVSLPAIDHQYQGINIEQRKLQQLIGLLKQTEPQKKVLDSSPAVSQTGQWPSVHRVKGQSLPPETSELQRFCLQYHAERNFSKHACHKKFLELFTLLIKLRLCNSAWMVESVPDSVLQLLMCLRIMLRDPVYQAHFFTLRAEDQLSGYMERATGTYLQFGETHCMVDILKEMTNIFQKLSSIVEQQQRVIACGAHRALVLLLTSGDVLLLHCALATLVCLAQCQRTCEQLVDMNCIEQLLIIVQGYDNVSKKQATRLLGQLCQDVRTATALKLHDGVPILLSQLVSDSASLLHQVVRCICSLCVDSEISKNVRQMGGIPLLLSILNDRTFISEQTETSGTGSAGLHQRTGVPDQDFSETQYKLKQACCNALCQLVLSDTNAQQIAEANGVYSLGQLILPPSEGAVSARERKAAAQLQ</sequence>
<dbReference type="Proteomes" id="UP000828390">
    <property type="component" value="Unassembled WGS sequence"/>
</dbReference>
<organism evidence="2 3">
    <name type="scientific">Dreissena polymorpha</name>
    <name type="common">Zebra mussel</name>
    <name type="synonym">Mytilus polymorpha</name>
    <dbReference type="NCBI Taxonomy" id="45954"/>
    <lineage>
        <taxon>Eukaryota</taxon>
        <taxon>Metazoa</taxon>
        <taxon>Spiralia</taxon>
        <taxon>Lophotrochozoa</taxon>
        <taxon>Mollusca</taxon>
        <taxon>Bivalvia</taxon>
        <taxon>Autobranchia</taxon>
        <taxon>Heteroconchia</taxon>
        <taxon>Euheterodonta</taxon>
        <taxon>Imparidentia</taxon>
        <taxon>Neoheterodontei</taxon>
        <taxon>Myida</taxon>
        <taxon>Dreissenoidea</taxon>
        <taxon>Dreissenidae</taxon>
        <taxon>Dreissena</taxon>
    </lineage>
</organism>
<evidence type="ECO:0000313" key="3">
    <source>
        <dbReference type="Proteomes" id="UP000828390"/>
    </source>
</evidence>
<evidence type="ECO:0000313" key="2">
    <source>
        <dbReference type="EMBL" id="KAH3894608.1"/>
    </source>
</evidence>
<dbReference type="AlphaFoldDB" id="A0A9D4NH72"/>
<feature type="region of interest" description="Disordered" evidence="1">
    <location>
        <begin position="53"/>
        <end position="72"/>
    </location>
</feature>
<evidence type="ECO:0000256" key="1">
    <source>
        <dbReference type="SAM" id="MobiDB-lite"/>
    </source>
</evidence>
<dbReference type="Gene3D" id="1.25.10.10">
    <property type="entry name" value="Leucine-rich Repeat Variant"/>
    <property type="match status" value="1"/>
</dbReference>
<reference evidence="2" key="2">
    <citation type="submission" date="2020-11" db="EMBL/GenBank/DDBJ databases">
        <authorList>
            <person name="McCartney M.A."/>
            <person name="Auch B."/>
            <person name="Kono T."/>
            <person name="Mallez S."/>
            <person name="Becker A."/>
            <person name="Gohl D.M."/>
            <person name="Silverstein K.A.T."/>
            <person name="Koren S."/>
            <person name="Bechman K.B."/>
            <person name="Herman A."/>
            <person name="Abrahante J.E."/>
            <person name="Garbe J."/>
        </authorList>
    </citation>
    <scope>NUCLEOTIDE SEQUENCE</scope>
    <source>
        <strain evidence="2">Duluth1</strain>
        <tissue evidence="2">Whole animal</tissue>
    </source>
</reference>
<dbReference type="PANTHER" id="PTHR46241">
    <property type="entry name" value="ARMADILLO REPEAT-CONTAINING PROTEIN 4 ARMC4"/>
    <property type="match status" value="1"/>
</dbReference>